<keyword evidence="3" id="KW-0812">Transmembrane</keyword>
<dbReference type="Proteomes" id="UP000310189">
    <property type="component" value="Unassembled WGS sequence"/>
</dbReference>
<accession>A0A4T0FLD6</accession>
<evidence type="ECO:0000313" key="4">
    <source>
        <dbReference type="EMBL" id="TIA89242.1"/>
    </source>
</evidence>
<gene>
    <name evidence="4" type="ORF">E3P99_02154</name>
</gene>
<feature type="transmembrane region" description="Helical" evidence="3">
    <location>
        <begin position="6"/>
        <end position="25"/>
    </location>
</feature>
<keyword evidence="3" id="KW-1133">Transmembrane helix</keyword>
<dbReference type="OrthoDB" id="10456622at2759"/>
<evidence type="ECO:0000256" key="3">
    <source>
        <dbReference type="SAM" id="Phobius"/>
    </source>
</evidence>
<keyword evidence="3" id="KW-0472">Membrane</keyword>
<protein>
    <submittedName>
        <fullName evidence="4">Uncharacterized protein</fullName>
    </submittedName>
</protein>
<dbReference type="EMBL" id="SPNW01000029">
    <property type="protein sequence ID" value="TIA89242.1"/>
    <property type="molecule type" value="Genomic_DNA"/>
</dbReference>
<keyword evidence="5" id="KW-1185">Reference proteome</keyword>
<proteinExistence type="predicted"/>
<comment type="caution">
    <text evidence="4">The sequence shown here is derived from an EMBL/GenBank/DDBJ whole genome shotgun (WGS) entry which is preliminary data.</text>
</comment>
<feature type="coiled-coil region" evidence="1">
    <location>
        <begin position="52"/>
        <end position="86"/>
    </location>
</feature>
<dbReference type="AlphaFoldDB" id="A0A4T0FLD6"/>
<sequence length="98" mass="11317">MPTKKQILASSAVIIPASLVLGVYLRERQQQQAEQTAPTAPHREPLQTTQDLRKSILDKQAYKNELMSLKQQHFMLNNEFNKLQDKIKSTQQRMNVNV</sequence>
<evidence type="ECO:0000256" key="2">
    <source>
        <dbReference type="SAM" id="MobiDB-lite"/>
    </source>
</evidence>
<organism evidence="4 5">
    <name type="scientific">Wallemia hederae</name>
    <dbReference type="NCBI Taxonomy" id="1540922"/>
    <lineage>
        <taxon>Eukaryota</taxon>
        <taxon>Fungi</taxon>
        <taxon>Dikarya</taxon>
        <taxon>Basidiomycota</taxon>
        <taxon>Wallemiomycotina</taxon>
        <taxon>Wallemiomycetes</taxon>
        <taxon>Wallemiales</taxon>
        <taxon>Wallemiaceae</taxon>
        <taxon>Wallemia</taxon>
    </lineage>
</organism>
<reference evidence="4 5" key="1">
    <citation type="submission" date="2019-03" db="EMBL/GenBank/DDBJ databases">
        <title>Sequencing 23 genomes of Wallemia ichthyophaga.</title>
        <authorList>
            <person name="Gostincar C."/>
        </authorList>
    </citation>
    <scope>NUCLEOTIDE SEQUENCE [LARGE SCALE GENOMIC DNA]</scope>
    <source>
        <strain evidence="4 5">EXF-5753</strain>
    </source>
</reference>
<feature type="region of interest" description="Disordered" evidence="2">
    <location>
        <begin position="30"/>
        <end position="49"/>
    </location>
</feature>
<name>A0A4T0FLD6_9BASI</name>
<evidence type="ECO:0000313" key="5">
    <source>
        <dbReference type="Proteomes" id="UP000310189"/>
    </source>
</evidence>
<feature type="compositionally biased region" description="Low complexity" evidence="2">
    <location>
        <begin position="30"/>
        <end position="40"/>
    </location>
</feature>
<evidence type="ECO:0000256" key="1">
    <source>
        <dbReference type="SAM" id="Coils"/>
    </source>
</evidence>
<keyword evidence="1" id="KW-0175">Coiled coil</keyword>